<dbReference type="AlphaFoldDB" id="E4ZTN1"/>
<dbReference type="InterPro" id="IPR027370">
    <property type="entry name" value="Znf-RING_euk"/>
</dbReference>
<dbReference type="InterPro" id="IPR017907">
    <property type="entry name" value="Znf_RING_CS"/>
</dbReference>
<dbReference type="OrthoDB" id="6105938at2759"/>
<evidence type="ECO:0000256" key="5">
    <source>
        <dbReference type="PROSITE-ProRule" id="PRU00175"/>
    </source>
</evidence>
<reference evidence="9" key="1">
    <citation type="journal article" date="2011" name="Nat. Commun.">
        <title>Effector diversification within compartments of the Leptosphaeria maculans genome affected by Repeat-Induced Point mutations.</title>
        <authorList>
            <person name="Rouxel T."/>
            <person name="Grandaubert J."/>
            <person name="Hane J.K."/>
            <person name="Hoede C."/>
            <person name="van de Wouw A.P."/>
            <person name="Couloux A."/>
            <person name="Dominguez V."/>
            <person name="Anthouard V."/>
            <person name="Bally P."/>
            <person name="Bourras S."/>
            <person name="Cozijnsen A.J."/>
            <person name="Ciuffetti L.M."/>
            <person name="Degrave A."/>
            <person name="Dilmaghani A."/>
            <person name="Duret L."/>
            <person name="Fudal I."/>
            <person name="Goodwin S.B."/>
            <person name="Gout L."/>
            <person name="Glaser N."/>
            <person name="Linglin J."/>
            <person name="Kema G.H.J."/>
            <person name="Lapalu N."/>
            <person name="Lawrence C.B."/>
            <person name="May K."/>
            <person name="Meyer M."/>
            <person name="Ollivier B."/>
            <person name="Poulain J."/>
            <person name="Schoch C.L."/>
            <person name="Simon A."/>
            <person name="Spatafora J.W."/>
            <person name="Stachowiak A."/>
            <person name="Turgeon B.G."/>
            <person name="Tyler B.M."/>
            <person name="Vincent D."/>
            <person name="Weissenbach J."/>
            <person name="Amselem J."/>
            <person name="Quesneville H."/>
            <person name="Oliver R.P."/>
            <person name="Wincker P."/>
            <person name="Balesdent M.-H."/>
            <person name="Howlett B.J."/>
        </authorList>
    </citation>
    <scope>NUCLEOTIDE SEQUENCE [LARGE SCALE GENOMIC DNA]</scope>
    <source>
        <strain evidence="9">JN3 / isolate v23.1.3 / race Av1-4-5-6-7-8</strain>
    </source>
</reference>
<dbReference type="InterPro" id="IPR013083">
    <property type="entry name" value="Znf_RING/FYVE/PHD"/>
</dbReference>
<protein>
    <recommendedName>
        <fullName evidence="7">RING-type domain-containing protein</fullName>
    </recommendedName>
</protein>
<evidence type="ECO:0000313" key="8">
    <source>
        <dbReference type="EMBL" id="CBX94887.1"/>
    </source>
</evidence>
<evidence type="ECO:0000256" key="4">
    <source>
        <dbReference type="ARBA" id="ARBA00022833"/>
    </source>
</evidence>
<evidence type="ECO:0000313" key="9">
    <source>
        <dbReference type="Proteomes" id="UP000002668"/>
    </source>
</evidence>
<organism evidence="9">
    <name type="scientific">Leptosphaeria maculans (strain JN3 / isolate v23.1.3 / race Av1-4-5-6-7-8)</name>
    <name type="common">Blackleg fungus</name>
    <name type="synonym">Phoma lingam</name>
    <dbReference type="NCBI Taxonomy" id="985895"/>
    <lineage>
        <taxon>Eukaryota</taxon>
        <taxon>Fungi</taxon>
        <taxon>Dikarya</taxon>
        <taxon>Ascomycota</taxon>
        <taxon>Pezizomycotina</taxon>
        <taxon>Dothideomycetes</taxon>
        <taxon>Pleosporomycetidae</taxon>
        <taxon>Pleosporales</taxon>
        <taxon>Pleosporineae</taxon>
        <taxon>Leptosphaeriaceae</taxon>
        <taxon>Plenodomus</taxon>
        <taxon>Plenodomus lingam/Leptosphaeria maculans species complex</taxon>
    </lineage>
</organism>
<feature type="compositionally biased region" description="Basic and acidic residues" evidence="6">
    <location>
        <begin position="346"/>
        <end position="357"/>
    </location>
</feature>
<dbReference type="EMBL" id="FP929125">
    <property type="protein sequence ID" value="CBX94887.1"/>
    <property type="molecule type" value="Genomic_DNA"/>
</dbReference>
<proteinExistence type="predicted"/>
<dbReference type="VEuPathDB" id="FungiDB:LEMA_P118900.1"/>
<dbReference type="InterPro" id="IPR001841">
    <property type="entry name" value="Znf_RING"/>
</dbReference>
<dbReference type="Proteomes" id="UP000002668">
    <property type="component" value="Genome"/>
</dbReference>
<dbReference type="PROSITE" id="PS50089">
    <property type="entry name" value="ZF_RING_2"/>
    <property type="match status" value="1"/>
</dbReference>
<dbReference type="InParanoid" id="E4ZTN1"/>
<sequence length="464" mass="52059">MPFPYFDNISTDFTGTWTSPRKRKKTAEPDSIPIPLSPTPKRTKTPCPHSMTVLRSTRQLAAENRTCPVCLEDYFSTPPDQERIVPVKMACSHIFCRSCIETHLSSSMSCPLPWCASCLPLDPESCALCTAWQKDHAAQPPLVVTVRASEMLGSIKSALGQLSLEHDVYMLPNSAKDKLLQHIKHTLRKYEWQFHSDVDLAELLDPFLLAIDPDAAREHFGPAISSPAPDPRVFPPREHDPDDYEMGAEPWIAAFLRAWALEYVKENGEVEEGWGVWSRKKNGEGGEEEDASWEWPYKRILAHRMADKGGREYLVKWVGRRYWSSWIEGGMLDVEARTAYDDLHGLGRDGVEQEKGGKRGKRKKSDVEEEEEEEEEQMSNTSTNHNPAWPYAIPANRDHAPPSSMPPCSIFPPRRQQHAPKPSRAHGLGTSTGRAIGAGTGDSVLGMLCMLPVPRLRCAKVGKK</sequence>
<feature type="region of interest" description="Disordered" evidence="6">
    <location>
        <begin position="16"/>
        <end position="47"/>
    </location>
</feature>
<evidence type="ECO:0000256" key="3">
    <source>
        <dbReference type="ARBA" id="ARBA00022771"/>
    </source>
</evidence>
<feature type="compositionally biased region" description="Basic residues" evidence="6">
    <location>
        <begin position="415"/>
        <end position="424"/>
    </location>
</feature>
<dbReference type="InterPro" id="IPR000953">
    <property type="entry name" value="Chromo/chromo_shadow_dom"/>
</dbReference>
<feature type="region of interest" description="Disordered" evidence="6">
    <location>
        <begin position="346"/>
        <end position="434"/>
    </location>
</feature>
<comment type="subunit">
    <text evidence="1">Component of the NuA4 histone acetyltransferase complex.</text>
</comment>
<dbReference type="GO" id="GO:0008270">
    <property type="term" value="F:zinc ion binding"/>
    <property type="evidence" value="ECO:0007669"/>
    <property type="project" value="UniProtKB-KW"/>
</dbReference>
<evidence type="ECO:0000259" key="7">
    <source>
        <dbReference type="PROSITE" id="PS50089"/>
    </source>
</evidence>
<accession>E4ZTN1</accession>
<keyword evidence="4" id="KW-0862">Zinc</keyword>
<dbReference type="SMART" id="SM00184">
    <property type="entry name" value="RING"/>
    <property type="match status" value="1"/>
</dbReference>
<dbReference type="PROSITE" id="PS00518">
    <property type="entry name" value="ZF_RING_1"/>
    <property type="match status" value="1"/>
</dbReference>
<gene>
    <name evidence="8" type="ORF">LEMA_P118900.1</name>
</gene>
<feature type="compositionally biased region" description="Acidic residues" evidence="6">
    <location>
        <begin position="367"/>
        <end position="377"/>
    </location>
</feature>
<keyword evidence="3 5" id="KW-0863">Zinc-finger</keyword>
<name>E4ZTN1_LEPMJ</name>
<evidence type="ECO:0000256" key="2">
    <source>
        <dbReference type="ARBA" id="ARBA00022723"/>
    </source>
</evidence>
<dbReference type="Pfam" id="PF13445">
    <property type="entry name" value="zf-RING_UBOX"/>
    <property type="match status" value="1"/>
</dbReference>
<dbReference type="InterPro" id="IPR016197">
    <property type="entry name" value="Chromo-like_dom_sf"/>
</dbReference>
<dbReference type="GeneID" id="13291372"/>
<dbReference type="HOGENOM" id="CLU_589348_0_0_1"/>
<feature type="domain" description="RING-type" evidence="7">
    <location>
        <begin position="67"/>
        <end position="112"/>
    </location>
</feature>
<keyword evidence="9" id="KW-1185">Reference proteome</keyword>
<dbReference type="Gene3D" id="2.40.50.40">
    <property type="match status" value="1"/>
</dbReference>
<keyword evidence="2" id="KW-0479">Metal-binding</keyword>
<dbReference type="SUPFAM" id="SSF54160">
    <property type="entry name" value="Chromo domain-like"/>
    <property type="match status" value="1"/>
</dbReference>
<evidence type="ECO:0000256" key="1">
    <source>
        <dbReference type="ARBA" id="ARBA00011353"/>
    </source>
</evidence>
<dbReference type="SMART" id="SM00298">
    <property type="entry name" value="CHROMO"/>
    <property type="match status" value="1"/>
</dbReference>
<evidence type="ECO:0000256" key="6">
    <source>
        <dbReference type="SAM" id="MobiDB-lite"/>
    </source>
</evidence>
<dbReference type="SUPFAM" id="SSF57850">
    <property type="entry name" value="RING/U-box"/>
    <property type="match status" value="1"/>
</dbReference>
<dbReference type="Gene3D" id="3.30.40.10">
    <property type="entry name" value="Zinc/RING finger domain, C3HC4 (zinc finger)"/>
    <property type="match status" value="1"/>
</dbReference>
<dbReference type="GO" id="GO:0006338">
    <property type="term" value="P:chromatin remodeling"/>
    <property type="evidence" value="ECO:0007669"/>
    <property type="project" value="UniProtKB-ARBA"/>
</dbReference>